<keyword evidence="3" id="KW-1185">Reference proteome</keyword>
<name>A0ABU7CM68_9TELE</name>
<accession>A0ABU7CM68</accession>
<evidence type="ECO:0000313" key="3">
    <source>
        <dbReference type="Proteomes" id="UP001345963"/>
    </source>
</evidence>
<feature type="transmembrane region" description="Helical" evidence="1">
    <location>
        <begin position="35"/>
        <end position="57"/>
    </location>
</feature>
<protein>
    <recommendedName>
        <fullName evidence="4">ER membrane protein complex subunit 6</fullName>
    </recommendedName>
</protein>
<reference evidence="2 3" key="1">
    <citation type="submission" date="2021-07" db="EMBL/GenBank/DDBJ databases">
        <authorList>
            <person name="Palmer J.M."/>
        </authorList>
    </citation>
    <scope>NUCLEOTIDE SEQUENCE [LARGE SCALE GENOMIC DNA]</scope>
    <source>
        <strain evidence="2 3">AT_MEX2019</strain>
        <tissue evidence="2">Muscle</tissue>
    </source>
</reference>
<feature type="transmembrane region" description="Helical" evidence="1">
    <location>
        <begin position="63"/>
        <end position="84"/>
    </location>
</feature>
<dbReference type="Proteomes" id="UP001345963">
    <property type="component" value="Unassembled WGS sequence"/>
</dbReference>
<proteinExistence type="predicted"/>
<keyword evidence="1" id="KW-1133">Transmembrane helix</keyword>
<dbReference type="EMBL" id="JAHUTI010096429">
    <property type="protein sequence ID" value="MED6262935.1"/>
    <property type="molecule type" value="Genomic_DNA"/>
</dbReference>
<organism evidence="2 3">
    <name type="scientific">Ataeniobius toweri</name>
    <dbReference type="NCBI Taxonomy" id="208326"/>
    <lineage>
        <taxon>Eukaryota</taxon>
        <taxon>Metazoa</taxon>
        <taxon>Chordata</taxon>
        <taxon>Craniata</taxon>
        <taxon>Vertebrata</taxon>
        <taxon>Euteleostomi</taxon>
        <taxon>Actinopterygii</taxon>
        <taxon>Neopterygii</taxon>
        <taxon>Teleostei</taxon>
        <taxon>Neoteleostei</taxon>
        <taxon>Acanthomorphata</taxon>
        <taxon>Ovalentaria</taxon>
        <taxon>Atherinomorphae</taxon>
        <taxon>Cyprinodontiformes</taxon>
        <taxon>Goodeidae</taxon>
        <taxon>Ataeniobius</taxon>
    </lineage>
</organism>
<keyword evidence="1" id="KW-0812">Transmembrane</keyword>
<gene>
    <name evidence="2" type="ORF">ATANTOWER_029987</name>
</gene>
<comment type="caution">
    <text evidence="2">The sequence shown here is derived from an EMBL/GenBank/DDBJ whole genome shotgun (WGS) entry which is preliminary data.</text>
</comment>
<keyword evidence="1" id="KW-0472">Membrane</keyword>
<evidence type="ECO:0008006" key="4">
    <source>
        <dbReference type="Google" id="ProtNLM"/>
    </source>
</evidence>
<evidence type="ECO:0000256" key="1">
    <source>
        <dbReference type="SAM" id="Phobius"/>
    </source>
</evidence>
<evidence type="ECO:0000313" key="2">
    <source>
        <dbReference type="EMBL" id="MED6262935.1"/>
    </source>
</evidence>
<sequence length="100" mass="11252">MDHRGLDLNKLGNRVQCGFFPLKLRMKNYRTVLHMFLKNGSSVLSGTICMLLGSVMMNTAGSVWYFQVLAGSVLFIIFSSLCGLKSNPTFSMWTINRIII</sequence>